<dbReference type="CDD" id="cd00371">
    <property type="entry name" value="HMA"/>
    <property type="match status" value="1"/>
</dbReference>
<keyword evidence="3" id="KW-1185">Reference proteome</keyword>
<dbReference type="Gene3D" id="3.30.70.100">
    <property type="match status" value="1"/>
</dbReference>
<gene>
    <name evidence="2" type="ORF">GJ700_08860</name>
</gene>
<evidence type="ECO:0000313" key="2">
    <source>
        <dbReference type="EMBL" id="MRV71839.1"/>
    </source>
</evidence>
<dbReference type="InterPro" id="IPR036163">
    <property type="entry name" value="HMA_dom_sf"/>
</dbReference>
<proteinExistence type="predicted"/>
<comment type="caution">
    <text evidence="2">The sequence shown here is derived from an EMBL/GenBank/DDBJ whole genome shotgun (WGS) entry which is preliminary data.</text>
</comment>
<accession>A0A7X2IKV6</accession>
<dbReference type="EMBL" id="WKJJ01000004">
    <property type="protein sequence ID" value="MRV71839.1"/>
    <property type="molecule type" value="Genomic_DNA"/>
</dbReference>
<name>A0A7X2IKV6_9BURK</name>
<evidence type="ECO:0000259" key="1">
    <source>
        <dbReference type="PROSITE" id="PS50846"/>
    </source>
</evidence>
<feature type="domain" description="HMA" evidence="1">
    <location>
        <begin position="42"/>
        <end position="108"/>
    </location>
</feature>
<dbReference type="GO" id="GO:0046872">
    <property type="term" value="F:metal ion binding"/>
    <property type="evidence" value="ECO:0007669"/>
    <property type="project" value="InterPro"/>
</dbReference>
<dbReference type="SUPFAM" id="SSF55008">
    <property type="entry name" value="HMA, heavy metal-associated domain"/>
    <property type="match status" value="1"/>
</dbReference>
<dbReference type="PROSITE" id="PS50846">
    <property type="entry name" value="HMA_2"/>
    <property type="match status" value="1"/>
</dbReference>
<protein>
    <recommendedName>
        <fullName evidence="1">HMA domain-containing protein</fullName>
    </recommendedName>
</protein>
<organism evidence="2 3">
    <name type="scientific">Pseudoduganella rivuli</name>
    <dbReference type="NCBI Taxonomy" id="2666085"/>
    <lineage>
        <taxon>Bacteria</taxon>
        <taxon>Pseudomonadati</taxon>
        <taxon>Pseudomonadota</taxon>
        <taxon>Betaproteobacteria</taxon>
        <taxon>Burkholderiales</taxon>
        <taxon>Oxalobacteraceae</taxon>
        <taxon>Telluria group</taxon>
        <taxon>Pseudoduganella</taxon>
    </lineage>
</organism>
<dbReference type="InterPro" id="IPR006121">
    <property type="entry name" value="HMA_dom"/>
</dbReference>
<sequence>MILVKKIKNSPVAPGKPMATTPGFAYAGKHSYFHTRRSQKMQNAILKIDGMTSEGCADLVATVLGGISGVGDVRVSLLNCLATVQYDERHTTPQLLAGSLARAGYPAQQAGTSGGCCGGCCG</sequence>
<dbReference type="Pfam" id="PF00403">
    <property type="entry name" value="HMA"/>
    <property type="match status" value="1"/>
</dbReference>
<evidence type="ECO:0000313" key="3">
    <source>
        <dbReference type="Proteomes" id="UP000446768"/>
    </source>
</evidence>
<dbReference type="Proteomes" id="UP000446768">
    <property type="component" value="Unassembled WGS sequence"/>
</dbReference>
<reference evidence="2 3" key="1">
    <citation type="submission" date="2019-11" db="EMBL/GenBank/DDBJ databases">
        <title>Novel species isolated from a subtropical stream in China.</title>
        <authorList>
            <person name="Lu H."/>
        </authorList>
    </citation>
    <scope>NUCLEOTIDE SEQUENCE [LARGE SCALE GENOMIC DNA]</scope>
    <source>
        <strain evidence="2 3">FT92W</strain>
    </source>
</reference>
<dbReference type="AlphaFoldDB" id="A0A7X2IKV6"/>